<dbReference type="GO" id="GO:0046872">
    <property type="term" value="F:metal ion binding"/>
    <property type="evidence" value="ECO:0007669"/>
    <property type="project" value="UniProtKB-KW"/>
</dbReference>
<comment type="cofactor">
    <cofactor evidence="1">
        <name>Mn(2+)</name>
        <dbReference type="ChEBI" id="CHEBI:29035"/>
    </cofactor>
</comment>
<evidence type="ECO:0000313" key="11">
    <source>
        <dbReference type="EMBL" id="RGX25712.1"/>
    </source>
</evidence>
<evidence type="ECO:0000256" key="5">
    <source>
        <dbReference type="ARBA" id="ARBA00022723"/>
    </source>
</evidence>
<reference evidence="11 12" key="1">
    <citation type="submission" date="2018-08" db="EMBL/GenBank/DDBJ databases">
        <title>A genome reference for cultivated species of the human gut microbiota.</title>
        <authorList>
            <person name="Zou Y."/>
            <person name="Xue W."/>
            <person name="Luo G."/>
        </authorList>
    </citation>
    <scope>NUCLEOTIDE SEQUENCE [LARGE SCALE GENOMIC DNA]</scope>
    <source>
        <strain evidence="11 12">AF04-15</strain>
    </source>
</reference>
<evidence type="ECO:0000256" key="3">
    <source>
        <dbReference type="ARBA" id="ARBA00001954"/>
    </source>
</evidence>
<organism evidence="11 12">
    <name type="scientific">Enterocloster asparagiformis</name>
    <dbReference type="NCBI Taxonomy" id="333367"/>
    <lineage>
        <taxon>Bacteria</taxon>
        <taxon>Bacillati</taxon>
        <taxon>Bacillota</taxon>
        <taxon>Clostridia</taxon>
        <taxon>Lachnospirales</taxon>
        <taxon>Lachnospiraceae</taxon>
        <taxon>Enterocloster</taxon>
    </lineage>
</organism>
<evidence type="ECO:0000256" key="6">
    <source>
        <dbReference type="ARBA" id="ARBA00022833"/>
    </source>
</evidence>
<evidence type="ECO:0000256" key="4">
    <source>
        <dbReference type="ARBA" id="ARBA00011738"/>
    </source>
</evidence>
<accession>A0A413FAC9</accession>
<evidence type="ECO:0000256" key="2">
    <source>
        <dbReference type="ARBA" id="ARBA00001947"/>
    </source>
</evidence>
<dbReference type="SUPFAM" id="SSF51366">
    <property type="entry name" value="Ribulose-phoshate binding barrel"/>
    <property type="match status" value="1"/>
</dbReference>
<dbReference type="EMBL" id="QSBM01000018">
    <property type="protein sequence ID" value="RGX25712.1"/>
    <property type="molecule type" value="Genomic_DNA"/>
</dbReference>
<keyword evidence="8" id="KW-0464">Manganese</keyword>
<dbReference type="AlphaFoldDB" id="A0A413FAC9"/>
<dbReference type="InterPro" id="IPR011060">
    <property type="entry name" value="RibuloseP-bd_barrel"/>
</dbReference>
<name>A0A413FAC9_9FIRM</name>
<proteinExistence type="predicted"/>
<dbReference type="CDD" id="cd00429">
    <property type="entry name" value="RPE"/>
    <property type="match status" value="1"/>
</dbReference>
<evidence type="ECO:0000256" key="9">
    <source>
        <dbReference type="ARBA" id="ARBA00023235"/>
    </source>
</evidence>
<dbReference type="RefSeq" id="WP_007716239.1">
    <property type="nucleotide sequence ID" value="NZ_JAWRJJ010000162.1"/>
</dbReference>
<dbReference type="GO" id="GO:0046496">
    <property type="term" value="P:nicotinamide nucleotide metabolic process"/>
    <property type="evidence" value="ECO:0007669"/>
    <property type="project" value="UniProtKB-ARBA"/>
</dbReference>
<dbReference type="Proteomes" id="UP000283880">
    <property type="component" value="Unassembled WGS sequence"/>
</dbReference>
<evidence type="ECO:0000313" key="12">
    <source>
        <dbReference type="Proteomes" id="UP000283880"/>
    </source>
</evidence>
<dbReference type="OrthoDB" id="1645589at2"/>
<dbReference type="Pfam" id="PF00834">
    <property type="entry name" value="Ribul_P_3_epim"/>
    <property type="match status" value="1"/>
</dbReference>
<comment type="cofactor">
    <cofactor evidence="3">
        <name>Fe(2+)</name>
        <dbReference type="ChEBI" id="CHEBI:29033"/>
    </cofactor>
</comment>
<evidence type="ECO:0000256" key="8">
    <source>
        <dbReference type="ARBA" id="ARBA00023211"/>
    </source>
</evidence>
<keyword evidence="9" id="KW-0413">Isomerase</keyword>
<dbReference type="GO" id="GO:0006091">
    <property type="term" value="P:generation of precursor metabolites and energy"/>
    <property type="evidence" value="ECO:0007669"/>
    <property type="project" value="UniProtKB-ARBA"/>
</dbReference>
<dbReference type="GO" id="GO:0005975">
    <property type="term" value="P:carbohydrate metabolic process"/>
    <property type="evidence" value="ECO:0007669"/>
    <property type="project" value="InterPro"/>
</dbReference>
<evidence type="ECO:0000256" key="1">
    <source>
        <dbReference type="ARBA" id="ARBA00001936"/>
    </source>
</evidence>
<dbReference type="Gene3D" id="3.20.20.70">
    <property type="entry name" value="Aldolase class I"/>
    <property type="match status" value="1"/>
</dbReference>
<comment type="subunit">
    <text evidence="4">Homodimer.</text>
</comment>
<dbReference type="FunFam" id="3.20.20.70:FF:000191">
    <property type="entry name" value="ribulose-phosphate 3-epimerase isoform X2"/>
    <property type="match status" value="1"/>
</dbReference>
<dbReference type="GO" id="GO:0016857">
    <property type="term" value="F:racemase and epimerase activity, acting on carbohydrates and derivatives"/>
    <property type="evidence" value="ECO:0007669"/>
    <property type="project" value="InterPro"/>
</dbReference>
<comment type="caution">
    <text evidence="11">The sequence shown here is derived from an EMBL/GenBank/DDBJ whole genome shotgun (WGS) entry which is preliminary data.</text>
</comment>
<keyword evidence="10" id="KW-0119">Carbohydrate metabolism</keyword>
<evidence type="ECO:0000256" key="10">
    <source>
        <dbReference type="ARBA" id="ARBA00023277"/>
    </source>
</evidence>
<evidence type="ECO:0000256" key="7">
    <source>
        <dbReference type="ARBA" id="ARBA00023004"/>
    </source>
</evidence>
<dbReference type="PANTHER" id="PTHR11749">
    <property type="entry name" value="RIBULOSE-5-PHOSPHATE-3-EPIMERASE"/>
    <property type="match status" value="1"/>
</dbReference>
<sequence length="220" mass="23703">MFLILPSLASSNLAALGEQAARVRSAGYLHLDIEDGNFSPGITFGPDTVKLLRDYTDAELDAHLMVTDPESYIEELRDYGVRSIAVHLESSRYPSRALNKICQAGMRPGLALNYKTPVAEAVPYADLAEYVLLLTNESDCAGIKFKPYSLDRVMELRRLAPAGCEIWVDGGVTPENLPLLAAAGADRAVMGRAVFSAADPAARIRELAALAAAAKEESHV</sequence>
<keyword evidence="7" id="KW-0408">Iron</keyword>
<dbReference type="GO" id="GO:0006163">
    <property type="term" value="P:purine nucleotide metabolic process"/>
    <property type="evidence" value="ECO:0007669"/>
    <property type="project" value="UniProtKB-ARBA"/>
</dbReference>
<dbReference type="InterPro" id="IPR000056">
    <property type="entry name" value="Ribul_P_3_epim-like"/>
</dbReference>
<gene>
    <name evidence="11" type="ORF">DWV29_20780</name>
</gene>
<dbReference type="GO" id="GO:1901135">
    <property type="term" value="P:carbohydrate derivative metabolic process"/>
    <property type="evidence" value="ECO:0007669"/>
    <property type="project" value="UniProtKB-ARBA"/>
</dbReference>
<protein>
    <submittedName>
        <fullName evidence="11">Ribulose-phosphate 3-epimerase</fullName>
    </submittedName>
</protein>
<dbReference type="InterPro" id="IPR013785">
    <property type="entry name" value="Aldolase_TIM"/>
</dbReference>
<comment type="cofactor">
    <cofactor evidence="2">
        <name>Zn(2+)</name>
        <dbReference type="ChEBI" id="CHEBI:29105"/>
    </cofactor>
</comment>
<keyword evidence="6" id="KW-0862">Zinc</keyword>
<keyword evidence="5" id="KW-0479">Metal-binding</keyword>